<keyword evidence="3" id="KW-1185">Reference proteome</keyword>
<evidence type="ECO:0000256" key="1">
    <source>
        <dbReference type="SAM" id="Phobius"/>
    </source>
</evidence>
<dbReference type="Proteomes" id="UP000288024">
    <property type="component" value="Unassembled WGS sequence"/>
</dbReference>
<accession>A0A437KEC1</accession>
<reference evidence="2 3" key="1">
    <citation type="submission" date="2019-01" db="EMBL/GenBank/DDBJ databases">
        <title>Bacillus sp. M5HDSG1-1, whole genome shotgun sequence.</title>
        <authorList>
            <person name="Tuo L."/>
        </authorList>
    </citation>
    <scope>NUCLEOTIDE SEQUENCE [LARGE SCALE GENOMIC DNA]</scope>
    <source>
        <strain evidence="2 3">M5HDSG1-1</strain>
    </source>
</reference>
<organism evidence="2 3">
    <name type="scientific">Niallia taxi</name>
    <dbReference type="NCBI Taxonomy" id="2499688"/>
    <lineage>
        <taxon>Bacteria</taxon>
        <taxon>Bacillati</taxon>
        <taxon>Bacillota</taxon>
        <taxon>Bacilli</taxon>
        <taxon>Bacillales</taxon>
        <taxon>Bacillaceae</taxon>
        <taxon>Niallia</taxon>
    </lineage>
</organism>
<keyword evidence="1" id="KW-0812">Transmembrane</keyword>
<name>A0A437KEC1_9BACI</name>
<keyword evidence="1" id="KW-0472">Membrane</keyword>
<feature type="transmembrane region" description="Helical" evidence="1">
    <location>
        <begin position="5"/>
        <end position="22"/>
    </location>
</feature>
<evidence type="ECO:0000313" key="2">
    <source>
        <dbReference type="EMBL" id="RVT65238.1"/>
    </source>
</evidence>
<keyword evidence="1" id="KW-1133">Transmembrane helix</keyword>
<dbReference type="AlphaFoldDB" id="A0A437KEC1"/>
<evidence type="ECO:0000313" key="3">
    <source>
        <dbReference type="Proteomes" id="UP000288024"/>
    </source>
</evidence>
<proteinExistence type="predicted"/>
<sequence length="290" mass="32934">MKKDYIVLTISLVIIISSVYFFQQNQIAKESITYFPIDTSVSFPTAATNLELGKQRYDEYSVLWETKSNVNKKAYLRQNMGLLYANGRLLNTMGAWKQNTMELKEDKTVVERESRLFQAIAFHYAEIHDEKDRIFSSQKLSSNHMYVVNSKFDKGAFSFATPQSEAQKEWKGLLDKETEDVINYHVKDALKHFSVNSADYPNKILLTDLAAYNDKPFPGFTQAQTATIIGQLTEGLYKNYFLGITKEDGTVTKPIGSTIPVILLAKDHLLVVFTTAENEPVILRQQISAG</sequence>
<comment type="caution">
    <text evidence="2">The sequence shown here is derived from an EMBL/GenBank/DDBJ whole genome shotgun (WGS) entry which is preliminary data.</text>
</comment>
<dbReference type="RefSeq" id="WP_127737457.1">
    <property type="nucleotide sequence ID" value="NZ_JARMUX010000013.1"/>
</dbReference>
<protein>
    <submittedName>
        <fullName evidence="2">Uncharacterized protein</fullName>
    </submittedName>
</protein>
<gene>
    <name evidence="2" type="ORF">EM808_06940</name>
</gene>
<dbReference type="EMBL" id="RZTZ01000002">
    <property type="protein sequence ID" value="RVT65238.1"/>
    <property type="molecule type" value="Genomic_DNA"/>
</dbReference>